<proteinExistence type="predicted"/>
<dbReference type="Proteomes" id="UP000054270">
    <property type="component" value="Unassembled WGS sequence"/>
</dbReference>
<evidence type="ECO:0000313" key="3">
    <source>
        <dbReference type="EMBL" id="KJA24219.1"/>
    </source>
</evidence>
<accession>A0A0D2NZZ3</accession>
<dbReference type="AlphaFoldDB" id="A0A0D2NZZ3"/>
<sequence>MFMLFLMLLPVSSTLDAHVPSWLAGAPSGIVSRLVYFPTLICTRCPTHTLTAPSLHSADTLYLCYCIDKAHARTPRAEVRAAFEAPDSSSSSSSSPGGAGFGIGAGLPASVVLPMHRQHVAGAVPTPMRATAGGRPETIVPRSPLGAGVGAGGGMGLGGRRRETLFDAGGSAGSSGSGDEGPGRGYRAPPPLPRRPRRARDDDSGDEDEDEDDDARVRARGPVRHAEYDRGHARGYMGGEEEEEEDALDPFNRSALAEAHAAPDFAFATVVPPRASSGSAGAGTSPPGRAGFGFVGQRRGASGAGAGVGVGGGVGVVGAGVGVGGVGVGGGGGGQAARMLSSTQELNMKSQFLMNMRAFGAESEASAAELGASAASAASGAYGASGVYGASGAYGAGAEAHAGVGVGQATSASGYEAYMAESGVAPVPVPAPAPALLPVAPPGAEEEEGKGGARSEGEESMLGPGSGFFN</sequence>
<feature type="chain" id="PRO_5002260185" evidence="2">
    <location>
        <begin position="18"/>
        <end position="470"/>
    </location>
</feature>
<evidence type="ECO:0000313" key="4">
    <source>
        <dbReference type="Proteomes" id="UP000054270"/>
    </source>
</evidence>
<name>A0A0D2NZZ3_HYPSF</name>
<feature type="compositionally biased region" description="Gly residues" evidence="1">
    <location>
        <begin position="170"/>
        <end position="184"/>
    </location>
</feature>
<evidence type="ECO:0000256" key="1">
    <source>
        <dbReference type="SAM" id="MobiDB-lite"/>
    </source>
</evidence>
<feature type="region of interest" description="Disordered" evidence="1">
    <location>
        <begin position="273"/>
        <end position="294"/>
    </location>
</feature>
<gene>
    <name evidence="3" type="ORF">HYPSUDRAFT_200726</name>
</gene>
<organism evidence="3 4">
    <name type="scientific">Hypholoma sublateritium (strain FD-334 SS-4)</name>
    <dbReference type="NCBI Taxonomy" id="945553"/>
    <lineage>
        <taxon>Eukaryota</taxon>
        <taxon>Fungi</taxon>
        <taxon>Dikarya</taxon>
        <taxon>Basidiomycota</taxon>
        <taxon>Agaricomycotina</taxon>
        <taxon>Agaricomycetes</taxon>
        <taxon>Agaricomycetidae</taxon>
        <taxon>Agaricales</taxon>
        <taxon>Agaricineae</taxon>
        <taxon>Strophariaceae</taxon>
        <taxon>Hypholoma</taxon>
    </lineage>
</organism>
<reference evidence="4" key="1">
    <citation type="submission" date="2014-04" db="EMBL/GenBank/DDBJ databases">
        <title>Evolutionary Origins and Diversification of the Mycorrhizal Mutualists.</title>
        <authorList>
            <consortium name="DOE Joint Genome Institute"/>
            <consortium name="Mycorrhizal Genomics Consortium"/>
            <person name="Kohler A."/>
            <person name="Kuo A."/>
            <person name="Nagy L.G."/>
            <person name="Floudas D."/>
            <person name="Copeland A."/>
            <person name="Barry K.W."/>
            <person name="Cichocki N."/>
            <person name="Veneault-Fourrey C."/>
            <person name="LaButti K."/>
            <person name="Lindquist E.A."/>
            <person name="Lipzen A."/>
            <person name="Lundell T."/>
            <person name="Morin E."/>
            <person name="Murat C."/>
            <person name="Riley R."/>
            <person name="Ohm R."/>
            <person name="Sun H."/>
            <person name="Tunlid A."/>
            <person name="Henrissat B."/>
            <person name="Grigoriev I.V."/>
            <person name="Hibbett D.S."/>
            <person name="Martin F."/>
        </authorList>
    </citation>
    <scope>NUCLEOTIDE SEQUENCE [LARGE SCALE GENOMIC DNA]</scope>
    <source>
        <strain evidence="4">FD-334 SS-4</strain>
    </source>
</reference>
<feature type="compositionally biased region" description="Acidic residues" evidence="1">
    <location>
        <begin position="203"/>
        <end position="214"/>
    </location>
</feature>
<evidence type="ECO:0000256" key="2">
    <source>
        <dbReference type="SAM" id="SignalP"/>
    </source>
</evidence>
<protein>
    <submittedName>
        <fullName evidence="3">Uncharacterized protein</fullName>
    </submittedName>
</protein>
<feature type="compositionally biased region" description="Low complexity" evidence="1">
    <location>
        <begin position="273"/>
        <end position="289"/>
    </location>
</feature>
<keyword evidence="2" id="KW-0732">Signal</keyword>
<feature type="region of interest" description="Disordered" evidence="1">
    <location>
        <begin position="439"/>
        <end position="470"/>
    </location>
</feature>
<feature type="compositionally biased region" description="Acidic residues" evidence="1">
    <location>
        <begin position="239"/>
        <end position="248"/>
    </location>
</feature>
<feature type="signal peptide" evidence="2">
    <location>
        <begin position="1"/>
        <end position="17"/>
    </location>
</feature>
<dbReference type="EMBL" id="KN817538">
    <property type="protein sequence ID" value="KJA24219.1"/>
    <property type="molecule type" value="Genomic_DNA"/>
</dbReference>
<feature type="region of interest" description="Disordered" evidence="1">
    <location>
        <begin position="124"/>
        <end position="248"/>
    </location>
</feature>
<feature type="compositionally biased region" description="Gly residues" evidence="1">
    <location>
        <begin position="147"/>
        <end position="158"/>
    </location>
</feature>
<keyword evidence="4" id="KW-1185">Reference proteome</keyword>